<dbReference type="GeneID" id="20310268"/>
<feature type="region of interest" description="Disordered" evidence="1">
    <location>
        <begin position="202"/>
        <end position="221"/>
    </location>
</feature>
<feature type="region of interest" description="Disordered" evidence="1">
    <location>
        <begin position="1"/>
        <end position="22"/>
    </location>
</feature>
<feature type="compositionally biased region" description="Basic and acidic residues" evidence="1">
    <location>
        <begin position="206"/>
        <end position="215"/>
    </location>
</feature>
<sequence length="621" mass="67923">MAVQQIGPAAPPISIPSRSSSLGEQPRFYVPFLESAYITWPAPRSRYTPPKPSSPDDVDVDVVEPFPDFQDPSANLIIARTVLLDNLHRQGCARDPAAPLSTPFRSLYSRITPLTGHIKVDEDLTRQRASVDHIMEIGETVRTQRMLGNTAKPVSLGGTYPVSMKDPEPKDFLKYKLKKQAKNGITEAIRIQKALECFASDAETENNDHEHERGRSTSRKQRRALAAIHTTYGPERAIQNLLMLRETYPAYFMPGTLNAAVDMTKTSNPDTQESQSKALVISSKPAALLTQGLQGLGIYPAPLASHPTSDKSVASSTTSSNGTVAEEDNTPAETEDLSSEKQNQMVSEHIQFADIDSSPLKVTLKPVPSEAEAEAIPSSTKTMTLTPSDSTVAAETRNDSNEMASKRHGRCFYIEREPVTVLPAELEEKDESDGEIETESYVSVPTSPLLFSSEFATPNVTQRSRSQSDSAVITSLVSADESSLDSDSDNQYTVISPQTAVLDVNDNDKEWVMVNKPTGNKAVQREREPQPAHHPRVFRGYVTGGQSHPLRRPRSMISLPTRRIEHSGDAYAVVTNNSNSDSDSNSSADSESESESDIVGPHVLSNMVSALGRELFGRHPV</sequence>
<proteinExistence type="predicted"/>
<dbReference type="HOGENOM" id="CLU_438700_0_0_1"/>
<feature type="region of interest" description="Disordered" evidence="1">
    <location>
        <begin position="305"/>
        <end position="342"/>
    </location>
</feature>
<gene>
    <name evidence="2" type="ORF">HMPREF1120_05629</name>
</gene>
<dbReference type="EMBL" id="JH226134">
    <property type="protein sequence ID" value="EHY57600.1"/>
    <property type="molecule type" value="Genomic_DNA"/>
</dbReference>
<evidence type="ECO:0000313" key="2">
    <source>
        <dbReference type="EMBL" id="EHY57600.1"/>
    </source>
</evidence>
<keyword evidence="3" id="KW-1185">Reference proteome</keyword>
<reference evidence="2" key="1">
    <citation type="submission" date="2011-07" db="EMBL/GenBank/DDBJ databases">
        <title>The Genome Sequence of Exophiala (Wangiella) dermatitidis NIH/UT8656.</title>
        <authorList>
            <consortium name="The Broad Institute Genome Sequencing Platform"/>
            <person name="Cuomo C."/>
            <person name="Wang Z."/>
            <person name="Hunicke-Smith S."/>
            <person name="Szanislo P.J."/>
            <person name="Earl A."/>
            <person name="Young S.K."/>
            <person name="Zeng Q."/>
            <person name="Gargeya S."/>
            <person name="Fitzgerald M."/>
            <person name="Haas B."/>
            <person name="Abouelleil A."/>
            <person name="Alvarado L."/>
            <person name="Arachchi H.M."/>
            <person name="Berlin A."/>
            <person name="Brown A."/>
            <person name="Chapman S.B."/>
            <person name="Chen Z."/>
            <person name="Dunbar C."/>
            <person name="Freedman E."/>
            <person name="Gearin G."/>
            <person name="Gellesch M."/>
            <person name="Goldberg J."/>
            <person name="Griggs A."/>
            <person name="Gujja S."/>
            <person name="Heiman D."/>
            <person name="Howarth C."/>
            <person name="Larson L."/>
            <person name="Lui A."/>
            <person name="MacDonald P.J.P."/>
            <person name="Montmayeur A."/>
            <person name="Murphy C."/>
            <person name="Neiman D."/>
            <person name="Pearson M."/>
            <person name="Priest M."/>
            <person name="Roberts A."/>
            <person name="Saif S."/>
            <person name="Shea T."/>
            <person name="Shenoy N."/>
            <person name="Sisk P."/>
            <person name="Stolte C."/>
            <person name="Sykes S."/>
            <person name="Wortman J."/>
            <person name="Nusbaum C."/>
            <person name="Birren B."/>
        </authorList>
    </citation>
    <scope>NUCLEOTIDE SEQUENCE</scope>
    <source>
        <strain evidence="2">NIH/UT8656</strain>
    </source>
</reference>
<feature type="compositionally biased region" description="Low complexity" evidence="1">
    <location>
        <begin position="310"/>
        <end position="323"/>
    </location>
</feature>
<feature type="region of interest" description="Disordered" evidence="1">
    <location>
        <begin position="574"/>
        <end position="600"/>
    </location>
</feature>
<name>H6C4C7_EXODN</name>
<feature type="compositionally biased region" description="Low complexity" evidence="1">
    <location>
        <begin position="576"/>
        <end position="589"/>
    </location>
</feature>
<dbReference type="InParanoid" id="H6C4C7"/>
<organism evidence="2 3">
    <name type="scientific">Exophiala dermatitidis (strain ATCC 34100 / CBS 525.76 / NIH/UT8656)</name>
    <name type="common">Black yeast</name>
    <name type="synonym">Wangiella dermatitidis</name>
    <dbReference type="NCBI Taxonomy" id="858893"/>
    <lineage>
        <taxon>Eukaryota</taxon>
        <taxon>Fungi</taxon>
        <taxon>Dikarya</taxon>
        <taxon>Ascomycota</taxon>
        <taxon>Pezizomycotina</taxon>
        <taxon>Eurotiomycetes</taxon>
        <taxon>Chaetothyriomycetidae</taxon>
        <taxon>Chaetothyriales</taxon>
        <taxon>Herpotrichiellaceae</taxon>
        <taxon>Exophiala</taxon>
    </lineage>
</organism>
<feature type="compositionally biased region" description="Polar residues" evidence="1">
    <location>
        <begin position="377"/>
        <end position="393"/>
    </location>
</feature>
<dbReference type="VEuPathDB" id="FungiDB:HMPREF1120_05629"/>
<protein>
    <submittedName>
        <fullName evidence="2">Uncharacterized protein</fullName>
    </submittedName>
</protein>
<dbReference type="AlphaFoldDB" id="H6C4C7"/>
<dbReference type="Proteomes" id="UP000007304">
    <property type="component" value="Unassembled WGS sequence"/>
</dbReference>
<evidence type="ECO:0000256" key="1">
    <source>
        <dbReference type="SAM" id="MobiDB-lite"/>
    </source>
</evidence>
<evidence type="ECO:0000313" key="3">
    <source>
        <dbReference type="Proteomes" id="UP000007304"/>
    </source>
</evidence>
<accession>H6C4C7</accession>
<feature type="compositionally biased region" description="Acidic residues" evidence="1">
    <location>
        <begin position="325"/>
        <end position="337"/>
    </location>
</feature>
<dbReference type="RefSeq" id="XP_009158061.1">
    <property type="nucleotide sequence ID" value="XM_009159813.1"/>
</dbReference>
<feature type="region of interest" description="Disordered" evidence="1">
    <location>
        <begin position="369"/>
        <end position="404"/>
    </location>
</feature>